<dbReference type="Pfam" id="PF09507">
    <property type="entry name" value="CDC27"/>
    <property type="match status" value="1"/>
</dbReference>
<dbReference type="FunCoup" id="A7SVP8">
    <property type="interactions" value="403"/>
</dbReference>
<proteinExistence type="predicted"/>
<feature type="compositionally biased region" description="Basic and acidic residues" evidence="5">
    <location>
        <begin position="340"/>
        <end position="366"/>
    </location>
</feature>
<evidence type="ECO:0000313" key="6">
    <source>
        <dbReference type="EMBL" id="EDO32210.1"/>
    </source>
</evidence>
<keyword evidence="4" id="KW-0539">Nucleus</keyword>
<evidence type="ECO:0000256" key="3">
    <source>
        <dbReference type="ARBA" id="ARBA00022705"/>
    </source>
</evidence>
<evidence type="ECO:0000313" key="7">
    <source>
        <dbReference type="Proteomes" id="UP000001593"/>
    </source>
</evidence>
<dbReference type="PhylomeDB" id="A7SVP8"/>
<organism evidence="6 7">
    <name type="scientific">Nematostella vectensis</name>
    <name type="common">Starlet sea anemone</name>
    <dbReference type="NCBI Taxonomy" id="45351"/>
    <lineage>
        <taxon>Eukaryota</taxon>
        <taxon>Metazoa</taxon>
        <taxon>Cnidaria</taxon>
        <taxon>Anthozoa</taxon>
        <taxon>Hexacorallia</taxon>
        <taxon>Actiniaria</taxon>
        <taxon>Edwardsiidae</taxon>
        <taxon>Nematostella</taxon>
    </lineage>
</organism>
<evidence type="ECO:0000256" key="2">
    <source>
        <dbReference type="ARBA" id="ARBA00017589"/>
    </source>
</evidence>
<feature type="region of interest" description="Disordered" evidence="5">
    <location>
        <begin position="149"/>
        <end position="169"/>
    </location>
</feature>
<feature type="compositionally biased region" description="Basic and acidic residues" evidence="5">
    <location>
        <begin position="264"/>
        <end position="322"/>
    </location>
</feature>
<accession>A7SVP8</accession>
<dbReference type="GO" id="GO:1904161">
    <property type="term" value="P:DNA synthesis involved in UV-damage excision repair"/>
    <property type="evidence" value="ECO:0000318"/>
    <property type="project" value="GO_Central"/>
</dbReference>
<dbReference type="InterPro" id="IPR041913">
    <property type="entry name" value="POLD3_sf"/>
</dbReference>
<feature type="compositionally biased region" description="Basic and acidic residues" evidence="5">
    <location>
        <begin position="223"/>
        <end position="245"/>
    </location>
</feature>
<reference evidence="6 7" key="1">
    <citation type="journal article" date="2007" name="Science">
        <title>Sea anemone genome reveals ancestral eumetazoan gene repertoire and genomic organization.</title>
        <authorList>
            <person name="Putnam N.H."/>
            <person name="Srivastava M."/>
            <person name="Hellsten U."/>
            <person name="Dirks B."/>
            <person name="Chapman J."/>
            <person name="Salamov A."/>
            <person name="Terry A."/>
            <person name="Shapiro H."/>
            <person name="Lindquist E."/>
            <person name="Kapitonov V.V."/>
            <person name="Jurka J."/>
            <person name="Genikhovich G."/>
            <person name="Grigoriev I.V."/>
            <person name="Lucas S.M."/>
            <person name="Steele R.E."/>
            <person name="Finnerty J.R."/>
            <person name="Technau U."/>
            <person name="Martindale M.Q."/>
            <person name="Rokhsar D.S."/>
        </authorList>
    </citation>
    <scope>NUCLEOTIDE SEQUENCE [LARGE SCALE GENOMIC DNA]</scope>
    <source>
        <strain evidence="7">CH2 X CH6</strain>
    </source>
</reference>
<dbReference type="GO" id="GO:0006297">
    <property type="term" value="P:nucleotide-excision repair, DNA gap filling"/>
    <property type="evidence" value="ECO:0000318"/>
    <property type="project" value="GO_Central"/>
</dbReference>
<evidence type="ECO:0000256" key="5">
    <source>
        <dbReference type="SAM" id="MobiDB-lite"/>
    </source>
</evidence>
<feature type="compositionally biased region" description="Basic residues" evidence="5">
    <location>
        <begin position="414"/>
        <end position="423"/>
    </location>
</feature>
<dbReference type="GO" id="GO:0006271">
    <property type="term" value="P:DNA strand elongation involved in DNA replication"/>
    <property type="evidence" value="ECO:0000318"/>
    <property type="project" value="GO_Central"/>
</dbReference>
<feature type="compositionally biased region" description="Polar residues" evidence="5">
    <location>
        <begin position="387"/>
        <end position="407"/>
    </location>
</feature>
<dbReference type="eggNOG" id="ENOG502QPSW">
    <property type="taxonomic scope" value="Eukaryota"/>
</dbReference>
<dbReference type="InParanoid" id="A7SVP8"/>
<feature type="region of interest" description="Disordered" evidence="5">
    <location>
        <begin position="196"/>
        <end position="489"/>
    </location>
</feature>
<evidence type="ECO:0000256" key="1">
    <source>
        <dbReference type="ARBA" id="ARBA00004123"/>
    </source>
</evidence>
<evidence type="ECO:0000256" key="4">
    <source>
        <dbReference type="ARBA" id="ARBA00023242"/>
    </source>
</evidence>
<dbReference type="EMBL" id="DS469841">
    <property type="protein sequence ID" value="EDO32210.1"/>
    <property type="molecule type" value="Genomic_DNA"/>
</dbReference>
<dbReference type="Proteomes" id="UP000001593">
    <property type="component" value="Unassembled WGS sequence"/>
</dbReference>
<dbReference type="Gene3D" id="3.90.1030.20">
    <property type="entry name" value="DNA polymerase delta, p66 (Cdc27) subunit, wHTH domain"/>
    <property type="match status" value="1"/>
</dbReference>
<dbReference type="GO" id="GO:0043625">
    <property type="term" value="C:delta DNA polymerase complex"/>
    <property type="evidence" value="ECO:0000318"/>
    <property type="project" value="GO_Central"/>
</dbReference>
<comment type="subcellular location">
    <subcellularLocation>
        <location evidence="1">Nucleus</location>
    </subcellularLocation>
</comment>
<dbReference type="PANTHER" id="PTHR17598">
    <property type="entry name" value="DNA POLYMERASE DELTA SUBUNIT 3"/>
    <property type="match status" value="1"/>
</dbReference>
<dbReference type="HOGENOM" id="CLU_047571_0_0_1"/>
<sequence length="489" mass="55281">MAGDGELFMDNLEEFVYDEDRIVTYKWLSRTLTVTANQAKQMLYAFLTAQQEKKNKPQLSVTYLVGGRILQHGEMCSQYVLTTDDRLEETKSQFDPVTSVHIYSIQKQTLKDSNSLYMVDYDISREHKHEDNRWSHIYCKEAARLGDGGESRAAAGRSALGKENSHPGLKTANGHSKCLSNILICVLICIEAGSSTTDVQKNKAPPQKSKKGQLPTMGMFAVKTEKKPEPKAEPVKPPETKKQDKSNSGGMLSFFGKPTAGQSKKTEAKQEKIEKKSQEQKPKKEKIHEKESATSNEKKEQEKERKKSEGKPKPRSEKEKQPTRKRVKKFESSDEEEDEQPIKSKSEKKSRKKSNDNKHEPAGEKTKQKRKRAKNVLSDESTDDESPQASEQSVISETPVAEQQTKPRVSESAKRRKRQKVLHSKTYMNDEGFMVTEKVYESESTDASDEEPVEVKPAEPKKTSPQANKKALDPKSAKQSSLMSFFGKK</sequence>
<dbReference type="AlphaFoldDB" id="A7SVP8"/>
<keyword evidence="3" id="KW-0235">DNA replication</keyword>
<gene>
    <name evidence="6" type="ORF">NEMVEDRAFT_v1g218204</name>
</gene>
<protein>
    <recommendedName>
        <fullName evidence="2">DNA polymerase delta subunit 3</fullName>
    </recommendedName>
</protein>
<dbReference type="OMA" id="QMLYDFH"/>
<dbReference type="FunFam" id="3.90.1030.20:FF:000002">
    <property type="entry name" value="DNA polymerase delta subunit"/>
    <property type="match status" value="1"/>
</dbReference>
<name>A7SVP8_NEMVE</name>
<dbReference type="PANTHER" id="PTHR17598:SF13">
    <property type="entry name" value="DNA POLYMERASE DELTA SUBUNIT 3"/>
    <property type="match status" value="1"/>
</dbReference>
<keyword evidence="7" id="KW-1185">Reference proteome</keyword>
<feature type="compositionally biased region" description="Basic and acidic residues" evidence="5">
    <location>
        <begin position="453"/>
        <end position="462"/>
    </location>
</feature>
<feature type="compositionally biased region" description="Acidic residues" evidence="5">
    <location>
        <begin position="443"/>
        <end position="452"/>
    </location>
</feature>
<dbReference type="STRING" id="45351.A7SVP8"/>
<dbReference type="InterPro" id="IPR019038">
    <property type="entry name" value="POLD3"/>
</dbReference>